<dbReference type="PANTHER" id="PTHR35400">
    <property type="entry name" value="SLR1083 PROTEIN"/>
    <property type="match status" value="1"/>
</dbReference>
<dbReference type="CDD" id="cd06260">
    <property type="entry name" value="DUF820-like"/>
    <property type="match status" value="1"/>
</dbReference>
<dbReference type="InterPro" id="IPR011335">
    <property type="entry name" value="Restrct_endonuc-II-like"/>
</dbReference>
<dbReference type="PANTHER" id="PTHR35400:SF3">
    <property type="entry name" value="SLL1072 PROTEIN"/>
    <property type="match status" value="1"/>
</dbReference>
<evidence type="ECO:0000313" key="2">
    <source>
        <dbReference type="EMBL" id="MFC6878746.1"/>
    </source>
</evidence>
<sequence>MSWGPYTIEDLHALPEDGKGWELSEGWLVEMSPSPLHGAVSDRLHSALRAAAEAAAAPVYVGRGGDEEFSVPAGIRKPDVFVIDAAARRETLLEDRSTYHGGDLVLVAEVVSRRSGSEQSDRVAKRREYAEAGIPHYWIVDFRPVARVEVLELNDRGRYGTVRTALDTEELKAAEPFAVTLVPAALLEV</sequence>
<name>A0ABW2CAH7_9ACTN</name>
<feature type="domain" description="Putative restriction endonuclease" evidence="1">
    <location>
        <begin position="9"/>
        <end position="177"/>
    </location>
</feature>
<protein>
    <submittedName>
        <fullName evidence="2">Uma2 family endonuclease</fullName>
    </submittedName>
</protein>
<dbReference type="InterPro" id="IPR012296">
    <property type="entry name" value="Nuclease_put_TT1808"/>
</dbReference>
<comment type="caution">
    <text evidence="2">The sequence shown here is derived from an EMBL/GenBank/DDBJ whole genome shotgun (WGS) entry which is preliminary data.</text>
</comment>
<evidence type="ECO:0000259" key="1">
    <source>
        <dbReference type="Pfam" id="PF05685"/>
    </source>
</evidence>
<keyword evidence="3" id="KW-1185">Reference proteome</keyword>
<accession>A0ABW2CAH7</accession>
<dbReference type="Proteomes" id="UP001596380">
    <property type="component" value="Unassembled WGS sequence"/>
</dbReference>
<dbReference type="Gene3D" id="3.90.1570.10">
    <property type="entry name" value="tt1808, chain A"/>
    <property type="match status" value="1"/>
</dbReference>
<gene>
    <name evidence="2" type="ORF">ACFQKB_03085</name>
</gene>
<organism evidence="2 3">
    <name type="scientific">Actinomadura yumaensis</name>
    <dbReference type="NCBI Taxonomy" id="111807"/>
    <lineage>
        <taxon>Bacteria</taxon>
        <taxon>Bacillati</taxon>
        <taxon>Actinomycetota</taxon>
        <taxon>Actinomycetes</taxon>
        <taxon>Streptosporangiales</taxon>
        <taxon>Thermomonosporaceae</taxon>
        <taxon>Actinomadura</taxon>
    </lineage>
</organism>
<dbReference type="Pfam" id="PF05685">
    <property type="entry name" value="Uma2"/>
    <property type="match status" value="1"/>
</dbReference>
<dbReference type="GO" id="GO:0004519">
    <property type="term" value="F:endonuclease activity"/>
    <property type="evidence" value="ECO:0007669"/>
    <property type="project" value="UniProtKB-KW"/>
</dbReference>
<keyword evidence="2" id="KW-0378">Hydrolase</keyword>
<keyword evidence="2" id="KW-0255">Endonuclease</keyword>
<dbReference type="EMBL" id="JBHSXS010000001">
    <property type="protein sequence ID" value="MFC6878746.1"/>
    <property type="molecule type" value="Genomic_DNA"/>
</dbReference>
<evidence type="ECO:0000313" key="3">
    <source>
        <dbReference type="Proteomes" id="UP001596380"/>
    </source>
</evidence>
<keyword evidence="2" id="KW-0540">Nuclease</keyword>
<dbReference type="RefSeq" id="WP_160819716.1">
    <property type="nucleotide sequence ID" value="NZ_JBHSXS010000001.1"/>
</dbReference>
<proteinExistence type="predicted"/>
<dbReference type="InterPro" id="IPR008538">
    <property type="entry name" value="Uma2"/>
</dbReference>
<reference evidence="3" key="1">
    <citation type="journal article" date="2019" name="Int. J. Syst. Evol. Microbiol.">
        <title>The Global Catalogue of Microorganisms (GCM) 10K type strain sequencing project: providing services to taxonomists for standard genome sequencing and annotation.</title>
        <authorList>
            <consortium name="The Broad Institute Genomics Platform"/>
            <consortium name="The Broad Institute Genome Sequencing Center for Infectious Disease"/>
            <person name="Wu L."/>
            <person name="Ma J."/>
        </authorList>
    </citation>
    <scope>NUCLEOTIDE SEQUENCE [LARGE SCALE GENOMIC DNA]</scope>
    <source>
        <strain evidence="3">JCM 3369</strain>
    </source>
</reference>
<dbReference type="SUPFAM" id="SSF52980">
    <property type="entry name" value="Restriction endonuclease-like"/>
    <property type="match status" value="1"/>
</dbReference>